<reference evidence="2 3" key="1">
    <citation type="submission" date="2016-06" db="EMBL/GenBank/DDBJ databases">
        <title>Four novel species of enterococci isolated from chicken manure.</title>
        <authorList>
            <person name="Van Tyne D."/>
        </authorList>
    </citation>
    <scope>NUCLEOTIDE SEQUENCE [LARGE SCALE GENOMIC DNA]</scope>
    <source>
        <strain evidence="2 3">CU12B</strain>
    </source>
</reference>
<proteinExistence type="inferred from homology"/>
<dbReference type="Gene3D" id="2.130.10.10">
    <property type="entry name" value="YVTN repeat-like/Quinoprotein amine dehydrogenase"/>
    <property type="match status" value="1"/>
</dbReference>
<name>A0ABQ6YZ73_9ENTE</name>
<accession>A0ABQ6YZ73</accession>
<dbReference type="RefSeq" id="WP_161902407.1">
    <property type="nucleotide sequence ID" value="NZ_MAEL01000044.1"/>
</dbReference>
<dbReference type="PANTHER" id="PTHR30344:SF1">
    <property type="entry name" value="6-PHOSPHOGLUCONOLACTONASE"/>
    <property type="match status" value="1"/>
</dbReference>
<evidence type="ECO:0000256" key="1">
    <source>
        <dbReference type="ARBA" id="ARBA00005564"/>
    </source>
</evidence>
<dbReference type="PANTHER" id="PTHR30344">
    <property type="entry name" value="6-PHOSPHOGLUCONOLACTONASE-RELATED"/>
    <property type="match status" value="1"/>
</dbReference>
<dbReference type="InterPro" id="IPR019405">
    <property type="entry name" value="Lactonase_7-beta_prop"/>
</dbReference>
<dbReference type="EMBL" id="MAEL01000044">
    <property type="protein sequence ID" value="KAF1303036.1"/>
    <property type="molecule type" value="Genomic_DNA"/>
</dbReference>
<dbReference type="InterPro" id="IPR011048">
    <property type="entry name" value="Haem_d1_sf"/>
</dbReference>
<comment type="similarity">
    <text evidence="1">Belongs to the cycloisomerase 2 family.</text>
</comment>
<dbReference type="Proteomes" id="UP000782705">
    <property type="component" value="Unassembled WGS sequence"/>
</dbReference>
<dbReference type="InterPro" id="IPR015943">
    <property type="entry name" value="WD40/YVTN_repeat-like_dom_sf"/>
</dbReference>
<organism evidence="2 3">
    <name type="scientific">Candidatus Enterococcus willemsii</name>
    <dbReference type="NCBI Taxonomy" id="1857215"/>
    <lineage>
        <taxon>Bacteria</taxon>
        <taxon>Bacillati</taxon>
        <taxon>Bacillota</taxon>
        <taxon>Bacilli</taxon>
        <taxon>Lactobacillales</taxon>
        <taxon>Enterococcaceae</taxon>
        <taxon>Enterococcus</taxon>
    </lineage>
</organism>
<evidence type="ECO:0000313" key="3">
    <source>
        <dbReference type="Proteomes" id="UP000782705"/>
    </source>
</evidence>
<evidence type="ECO:0000313" key="2">
    <source>
        <dbReference type="EMBL" id="KAF1303036.1"/>
    </source>
</evidence>
<dbReference type="SUPFAM" id="SSF51004">
    <property type="entry name" value="C-terminal (heme d1) domain of cytochrome cd1-nitrite reductase"/>
    <property type="match status" value="1"/>
</dbReference>
<dbReference type="Pfam" id="PF10282">
    <property type="entry name" value="Lactonase"/>
    <property type="match status" value="1"/>
</dbReference>
<gene>
    <name evidence="2" type="ORF">BAU17_07860</name>
</gene>
<dbReference type="InterPro" id="IPR050282">
    <property type="entry name" value="Cycloisomerase_2"/>
</dbReference>
<protein>
    <recommendedName>
        <fullName evidence="4">6-phosphogluconolactonase</fullName>
    </recommendedName>
</protein>
<comment type="caution">
    <text evidence="2">The sequence shown here is derived from an EMBL/GenBank/DDBJ whole genome shotgun (WGS) entry which is preliminary data.</text>
</comment>
<keyword evidence="3" id="KW-1185">Reference proteome</keyword>
<evidence type="ECO:0008006" key="4">
    <source>
        <dbReference type="Google" id="ProtNLM"/>
    </source>
</evidence>
<sequence>MLEKMLLGTYTRRESKGIYSLVLDTEKEDLVDLELLTEENSPTYLARSKKGAVYSVTEVDGKGGASAYDAKFQFLNAVTEEGAPLCYVAVDEARQLVYGANYHKGEVNVYKILADGSLEATDAVYHDEPVGPHENQNVPHVHYTDLTPDGRLVVCDLGTDRVYTYDVSDEGKLTEVATFVAPAGTGPRHLVFNPNEKFAYLFGELASTVLVLAYDSATGTFEQKQVLSTLPEDFEGFNGGAAIRISSDAKFIYLSNRGHNSLAVFAVSEDGSSLTFVQHISTEGDHPRDFALDPTEQFVVCANQNTDNLTLYRRDAENGTLSLIKKDIYAPECVCVLFEK</sequence>